<dbReference type="OrthoDB" id="442731at2759"/>
<keyword evidence="2 4" id="KW-0378">Hydrolase</keyword>
<evidence type="ECO:0000256" key="1">
    <source>
        <dbReference type="ARBA" id="ARBA00005641"/>
    </source>
</evidence>
<feature type="region of interest" description="Disordered" evidence="5">
    <location>
        <begin position="1"/>
        <end position="163"/>
    </location>
</feature>
<dbReference type="InterPro" id="IPR001547">
    <property type="entry name" value="Glyco_hydro_5"/>
</dbReference>
<evidence type="ECO:0000256" key="2">
    <source>
        <dbReference type="ARBA" id="ARBA00022801"/>
    </source>
</evidence>
<name>A0A0F4ZF90_9PEZI</name>
<comment type="similarity">
    <text evidence="1 4">Belongs to the glycosyl hydrolase 5 (cellulase A) family.</text>
</comment>
<dbReference type="InterPro" id="IPR017853">
    <property type="entry name" value="GH"/>
</dbReference>
<dbReference type="EMBL" id="LAEV01000948">
    <property type="protein sequence ID" value="KKA29167.1"/>
    <property type="molecule type" value="Genomic_DNA"/>
</dbReference>
<organism evidence="8 9">
    <name type="scientific">Thielaviopsis punctulata</name>
    <dbReference type="NCBI Taxonomy" id="72032"/>
    <lineage>
        <taxon>Eukaryota</taxon>
        <taxon>Fungi</taxon>
        <taxon>Dikarya</taxon>
        <taxon>Ascomycota</taxon>
        <taxon>Pezizomycotina</taxon>
        <taxon>Sordariomycetes</taxon>
        <taxon>Hypocreomycetidae</taxon>
        <taxon>Microascales</taxon>
        <taxon>Ceratocystidaceae</taxon>
        <taxon>Thielaviopsis</taxon>
    </lineage>
</organism>
<feature type="compositionally biased region" description="Polar residues" evidence="5">
    <location>
        <begin position="141"/>
        <end position="153"/>
    </location>
</feature>
<keyword evidence="6" id="KW-0812">Transmembrane</keyword>
<evidence type="ECO:0000256" key="6">
    <source>
        <dbReference type="SAM" id="Phobius"/>
    </source>
</evidence>
<dbReference type="AlphaFoldDB" id="A0A0F4ZF90"/>
<comment type="caution">
    <text evidence="8">The sequence shown here is derived from an EMBL/GenBank/DDBJ whole genome shotgun (WGS) entry which is preliminary data.</text>
</comment>
<dbReference type="PANTHER" id="PTHR31263:SF0">
    <property type="entry name" value="CELLULASE FAMILY PROTEIN (AFU_ORTHOLOGUE AFUA_5G14560)"/>
    <property type="match status" value="1"/>
</dbReference>
<dbReference type="GO" id="GO:0000272">
    <property type="term" value="P:polysaccharide catabolic process"/>
    <property type="evidence" value="ECO:0007669"/>
    <property type="project" value="InterPro"/>
</dbReference>
<evidence type="ECO:0000313" key="8">
    <source>
        <dbReference type="EMBL" id="KKA29167.1"/>
    </source>
</evidence>
<keyword evidence="6" id="KW-0472">Membrane</keyword>
<feature type="compositionally biased region" description="Polar residues" evidence="5">
    <location>
        <begin position="101"/>
        <end position="114"/>
    </location>
</feature>
<dbReference type="Gene3D" id="3.20.20.80">
    <property type="entry name" value="Glycosidases"/>
    <property type="match status" value="1"/>
</dbReference>
<evidence type="ECO:0000313" key="9">
    <source>
        <dbReference type="Proteomes" id="UP000033483"/>
    </source>
</evidence>
<evidence type="ECO:0000259" key="7">
    <source>
        <dbReference type="Pfam" id="PF00150"/>
    </source>
</evidence>
<dbReference type="Proteomes" id="UP000033483">
    <property type="component" value="Unassembled WGS sequence"/>
</dbReference>
<keyword evidence="6" id="KW-1133">Transmembrane helix</keyword>
<feature type="transmembrane region" description="Helical" evidence="6">
    <location>
        <begin position="202"/>
        <end position="222"/>
    </location>
</feature>
<evidence type="ECO:0000256" key="4">
    <source>
        <dbReference type="RuleBase" id="RU361153"/>
    </source>
</evidence>
<dbReference type="GO" id="GO:0004553">
    <property type="term" value="F:hydrolase activity, hydrolyzing O-glycosyl compounds"/>
    <property type="evidence" value="ECO:0007669"/>
    <property type="project" value="InterPro"/>
</dbReference>
<reference evidence="8 9" key="1">
    <citation type="submission" date="2015-03" db="EMBL/GenBank/DDBJ databases">
        <authorList>
            <person name="Radwan O."/>
            <person name="Al-Naeli F.A."/>
            <person name="Rendon G.A."/>
            <person name="Fields C."/>
        </authorList>
    </citation>
    <scope>NUCLEOTIDE SEQUENCE [LARGE SCALE GENOMIC DNA]</scope>
    <source>
        <strain evidence="8">CR-DP1</strain>
    </source>
</reference>
<dbReference type="Pfam" id="PF00150">
    <property type="entry name" value="Cellulase"/>
    <property type="match status" value="1"/>
</dbReference>
<evidence type="ECO:0000256" key="5">
    <source>
        <dbReference type="SAM" id="MobiDB-lite"/>
    </source>
</evidence>
<proteinExistence type="inferred from homology"/>
<accession>A0A0F4ZF90</accession>
<feature type="compositionally biased region" description="Low complexity" evidence="5">
    <location>
        <begin position="125"/>
        <end position="140"/>
    </location>
</feature>
<sequence length="618" mass="68377">MARDRISDAETPADPPVQNEPSAELQPEPAAVLTSEGSKTQTPKPLPSKPSAPKHSATNPPTQKLSAPNPPAAKKPVPKKPVAKTPASKAPNPETHALKAKTSQPSAPSSSKTPNLVPLESYGTSEPDSQSSSRQSNSKQAATINSDVSTEQSPLLCRKPANAPGKKSILQHLKWPSKASRAATDAKQMLLWTAQPIIKHPIISFLLLCAVIFLIVGLRILFPPDPDISAPWMPEYTGRRNFTIPPYRPEMLATNYSLPLRAEGRNIVDQTGRRFKLAAINWYGASDELFVAGGLDIRHRSEISTLIRNMGFNTVRLPYSDEMVALNPVVPARHIAANPDLVGKRALDIFHAVVHALTHAGIAVIINDHITKARWCCDGDPCDAAWSNSYLGPMCPVRQTSDEWIQRWTHVMQPLANNSLVIGADLRNEVRGLWGTMPWASWAAAAEDAAETLLRINPDWLMIVEGTSSANDLTGASERPVKLSRPGRLVYSAHVYSWSGWGSLPGRYSLREYASFAKDMQRNWAYLLEQNVAPVWIGEVGAPVAPGKGDANYWRNLVKFLHHVDADFGYWAINPRKPYRHTYESYGLVEDDWKTVVKDYRLRDMLRLMNVTVDGWRH</sequence>
<dbReference type="PANTHER" id="PTHR31263">
    <property type="entry name" value="CELLULASE FAMILY PROTEIN (AFU_ORTHOLOGUE AFUA_5G14560)"/>
    <property type="match status" value="1"/>
</dbReference>
<evidence type="ECO:0000256" key="3">
    <source>
        <dbReference type="ARBA" id="ARBA00023295"/>
    </source>
</evidence>
<dbReference type="SUPFAM" id="SSF51445">
    <property type="entry name" value="(Trans)glycosidases"/>
    <property type="match status" value="1"/>
</dbReference>
<keyword evidence="9" id="KW-1185">Reference proteome</keyword>
<protein>
    <recommendedName>
        <fullName evidence="7">Glycoside hydrolase family 5 domain-containing protein</fullName>
    </recommendedName>
</protein>
<keyword evidence="3 4" id="KW-0326">Glycosidase</keyword>
<feature type="domain" description="Glycoside hydrolase family 5" evidence="7">
    <location>
        <begin position="299"/>
        <end position="575"/>
    </location>
</feature>
<gene>
    <name evidence="8" type="ORF">TD95_003706</name>
</gene>